<accession>A0A0L0EWZ1</accession>
<sequence>METKDKIVFPNMQLSHIELYVQDLTKMENFYTSKLGFVVTDRGEGQNGMVFLSRSLEEHHQIVLSPVQSRRSVESPVDHISFRVKGIDELKRFNSSLKSISGISVQTVSHGTTWSIYFRDPENNRFEIFTDTPWHVNQPCKFAVNLELSEKELIKFTENEIRNMQGFSQKSEWKIVHKNSLGTLD</sequence>
<dbReference type="AlphaFoldDB" id="A0A0L0EWZ1"/>
<gene>
    <name evidence="3" type="ORF">AC626_01610</name>
</gene>
<evidence type="ECO:0000313" key="4">
    <source>
        <dbReference type="Proteomes" id="UP000036850"/>
    </source>
</evidence>
<dbReference type="OrthoDB" id="9795618at2"/>
<dbReference type="PROSITE" id="PS51819">
    <property type="entry name" value="VOC"/>
    <property type="match status" value="1"/>
</dbReference>
<organism evidence="3 4">
    <name type="scientific">Pseudoalteromonas rubra</name>
    <dbReference type="NCBI Taxonomy" id="43658"/>
    <lineage>
        <taxon>Bacteria</taxon>
        <taxon>Pseudomonadati</taxon>
        <taxon>Pseudomonadota</taxon>
        <taxon>Gammaproteobacteria</taxon>
        <taxon>Alteromonadales</taxon>
        <taxon>Pseudoalteromonadaceae</taxon>
        <taxon>Pseudoalteromonas</taxon>
    </lineage>
</organism>
<dbReference type="SUPFAM" id="SSF54593">
    <property type="entry name" value="Glyoxalase/Bleomycin resistance protein/Dihydroxybiphenyl dioxygenase"/>
    <property type="match status" value="1"/>
</dbReference>
<dbReference type="PATRIC" id="fig|43658.6.peg.4885"/>
<dbReference type="PANTHER" id="PTHR36113">
    <property type="entry name" value="LYASE, PUTATIVE-RELATED-RELATED"/>
    <property type="match status" value="1"/>
</dbReference>
<dbReference type="Gene3D" id="3.10.180.10">
    <property type="entry name" value="2,3-Dihydroxybiphenyl 1,2-Dioxygenase, domain 1"/>
    <property type="match status" value="1"/>
</dbReference>
<dbReference type="GO" id="GO:0046872">
    <property type="term" value="F:metal ion binding"/>
    <property type="evidence" value="ECO:0007669"/>
    <property type="project" value="UniProtKB-KW"/>
</dbReference>
<dbReference type="Proteomes" id="UP000036850">
    <property type="component" value="Unassembled WGS sequence"/>
</dbReference>
<dbReference type="InterPro" id="IPR037523">
    <property type="entry name" value="VOC_core"/>
</dbReference>
<comment type="caution">
    <text evidence="3">The sequence shown here is derived from an EMBL/GenBank/DDBJ whole genome shotgun (WGS) entry which is preliminary data.</text>
</comment>
<dbReference type="InterPro" id="IPR004360">
    <property type="entry name" value="Glyas_Fos-R_dOase_dom"/>
</dbReference>
<dbReference type="InterPro" id="IPR051332">
    <property type="entry name" value="Fosfomycin_Res_Enzymes"/>
</dbReference>
<feature type="domain" description="VOC" evidence="2">
    <location>
        <begin position="13"/>
        <end position="131"/>
    </location>
</feature>
<evidence type="ECO:0000259" key="2">
    <source>
        <dbReference type="PROSITE" id="PS51819"/>
    </source>
</evidence>
<dbReference type="InterPro" id="IPR029068">
    <property type="entry name" value="Glyas_Bleomycin-R_OHBP_Dase"/>
</dbReference>
<dbReference type="Pfam" id="PF00903">
    <property type="entry name" value="Glyoxalase"/>
    <property type="match status" value="1"/>
</dbReference>
<evidence type="ECO:0000313" key="3">
    <source>
        <dbReference type="EMBL" id="KNC68955.1"/>
    </source>
</evidence>
<protein>
    <submittedName>
        <fullName evidence="3">Glyoxalase</fullName>
    </submittedName>
</protein>
<proteinExistence type="predicted"/>
<dbReference type="PANTHER" id="PTHR36113:SF6">
    <property type="entry name" value="FOSFOMYCIN RESISTANCE PROTEIN FOSX"/>
    <property type="match status" value="1"/>
</dbReference>
<reference evidence="4" key="1">
    <citation type="submission" date="2015-07" db="EMBL/GenBank/DDBJ databases">
        <title>Draft genome sequence of a Pseudoalteromonas rubra strain, OCN096, isolated from Kaneohe Bay, Oahu, Hawaii.</title>
        <authorList>
            <person name="Beurmann S."/>
            <person name="Ushijima B."/>
            <person name="Belcaid M."/>
            <person name="Callahan S.M."/>
            <person name="Aeby G.S."/>
        </authorList>
    </citation>
    <scope>NUCLEOTIDE SEQUENCE [LARGE SCALE GENOMIC DNA]</scope>
    <source>
        <strain evidence="4">OCN096</strain>
    </source>
</reference>
<evidence type="ECO:0000256" key="1">
    <source>
        <dbReference type="ARBA" id="ARBA00022723"/>
    </source>
</evidence>
<dbReference type="CDD" id="cd06587">
    <property type="entry name" value="VOC"/>
    <property type="match status" value="1"/>
</dbReference>
<name>A0A0L0EWZ1_9GAMM</name>
<keyword evidence="1" id="KW-0479">Metal-binding</keyword>
<dbReference type="EMBL" id="LFZX01000006">
    <property type="protein sequence ID" value="KNC68955.1"/>
    <property type="molecule type" value="Genomic_DNA"/>
</dbReference>